<reference evidence="1" key="2">
    <citation type="submission" date="2022-08" db="UniProtKB">
        <authorList>
            <consortium name="EnsemblMetazoa"/>
        </authorList>
    </citation>
    <scope>IDENTIFICATION</scope>
    <source>
        <strain evidence="1">STECLA/ALBI9_A</strain>
    </source>
</reference>
<keyword evidence="2" id="KW-1185">Reference proteome</keyword>
<organism evidence="1 2">
    <name type="scientific">Anopheles albimanus</name>
    <name type="common">New world malaria mosquito</name>
    <dbReference type="NCBI Taxonomy" id="7167"/>
    <lineage>
        <taxon>Eukaryota</taxon>
        <taxon>Metazoa</taxon>
        <taxon>Ecdysozoa</taxon>
        <taxon>Arthropoda</taxon>
        <taxon>Hexapoda</taxon>
        <taxon>Insecta</taxon>
        <taxon>Pterygota</taxon>
        <taxon>Neoptera</taxon>
        <taxon>Endopterygota</taxon>
        <taxon>Diptera</taxon>
        <taxon>Nematocera</taxon>
        <taxon>Culicoidea</taxon>
        <taxon>Culicidae</taxon>
        <taxon>Anophelinae</taxon>
        <taxon>Anopheles</taxon>
    </lineage>
</organism>
<accession>A0A182FX01</accession>
<proteinExistence type="predicted"/>
<dbReference type="VEuPathDB" id="VectorBase:AALB014184"/>
<sequence>MGAIFSQFYNLLVVKYRQQATKRNGKTICERKREMCILQFVNSKNKLVRDEREMIKKQIRERVQNSPVTGTLAAQNSEIKFTRNRHYSIPRQIRSDCC</sequence>
<dbReference type="Proteomes" id="UP000069272">
    <property type="component" value="Chromosome 2L"/>
</dbReference>
<evidence type="ECO:0000313" key="1">
    <source>
        <dbReference type="EnsemblMetazoa" id="AALB014184-PA"/>
    </source>
</evidence>
<protein>
    <submittedName>
        <fullName evidence="1">Uncharacterized protein</fullName>
    </submittedName>
</protein>
<name>A0A182FX01_ANOAL</name>
<reference evidence="1 2" key="1">
    <citation type="journal article" date="2017" name="G3 (Bethesda)">
        <title>The Physical Genome Mapping of Anopheles albimanus Corrected Scaffold Misassemblies and Identified Interarm Rearrangements in Genus Anopheles.</title>
        <authorList>
            <person name="Artemov G.N."/>
            <person name="Peery A.N."/>
            <person name="Jiang X."/>
            <person name="Tu Z."/>
            <person name="Stegniy V.N."/>
            <person name="Sharakhova M.V."/>
            <person name="Sharakhov I.V."/>
        </authorList>
    </citation>
    <scope>NUCLEOTIDE SEQUENCE [LARGE SCALE GENOMIC DNA]</scope>
    <source>
        <strain evidence="1 2">ALBI9_A</strain>
    </source>
</reference>
<evidence type="ECO:0000313" key="2">
    <source>
        <dbReference type="Proteomes" id="UP000069272"/>
    </source>
</evidence>
<dbReference type="AlphaFoldDB" id="A0A182FX01"/>
<dbReference type="EnsemblMetazoa" id="AALB014184-RA">
    <property type="protein sequence ID" value="AALB014184-PA"/>
    <property type="gene ID" value="AALB014184"/>
</dbReference>